<gene>
    <name evidence="2" type="ORF">BSZ39_08745</name>
</gene>
<sequence length="261" mass="28332">MPTVSHPYLSQPPIIFAHRGGGREAPENSWTALSHTRDLGLRYLETDAHITADGQIILSHDPTVDRTLTGSGLISQLTWSEISRMRDTAGDPPVRLIDALDAFPELHFNIDAKSNAVAGPLARLARYYTDRMCLASFSDRRLALIRDVNPHVAVSIGQEATARLVSLSVLPERAAVARARRIPAIAAAIAAQVPAAFRGIPVTTRKFVDLCHALNMQVHVWTVDDAPQMRRLLNLGVDGIVTDRPAHALEVIGPDGAGTTR</sequence>
<comment type="caution">
    <text evidence="2">The sequence shown here is derived from an EMBL/GenBank/DDBJ whole genome shotgun (WGS) entry which is preliminary data.</text>
</comment>
<keyword evidence="3" id="KW-1185">Reference proteome</keyword>
<dbReference type="PANTHER" id="PTHR46211">
    <property type="entry name" value="GLYCEROPHOSPHORYL DIESTER PHOSPHODIESTERASE"/>
    <property type="match status" value="1"/>
</dbReference>
<evidence type="ECO:0000313" key="2">
    <source>
        <dbReference type="EMBL" id="OKL53576.1"/>
    </source>
</evidence>
<dbReference type="PANTHER" id="PTHR46211:SF14">
    <property type="entry name" value="GLYCEROPHOSPHODIESTER PHOSPHODIESTERASE"/>
    <property type="match status" value="1"/>
</dbReference>
<proteinExistence type="predicted"/>
<dbReference type="GO" id="GO:0006629">
    <property type="term" value="P:lipid metabolic process"/>
    <property type="evidence" value="ECO:0007669"/>
    <property type="project" value="InterPro"/>
</dbReference>
<protein>
    <recommendedName>
        <fullName evidence="1">GP-PDE domain-containing protein</fullName>
    </recommendedName>
</protein>
<dbReference type="InterPro" id="IPR017946">
    <property type="entry name" value="PLC-like_Pdiesterase_TIM-brl"/>
</dbReference>
<evidence type="ECO:0000313" key="3">
    <source>
        <dbReference type="Proteomes" id="UP000185628"/>
    </source>
</evidence>
<reference evidence="3" key="1">
    <citation type="submission" date="2016-12" db="EMBL/GenBank/DDBJ databases">
        <authorList>
            <person name="Meng X."/>
        </authorList>
    </citation>
    <scope>NUCLEOTIDE SEQUENCE [LARGE SCALE GENOMIC DNA]</scope>
    <source>
        <strain evidence="3">DSM 19116</strain>
    </source>
</reference>
<organism evidence="2 3">
    <name type="scientific">Bowdeniella nasicola</name>
    <dbReference type="NCBI Taxonomy" id="208480"/>
    <lineage>
        <taxon>Bacteria</taxon>
        <taxon>Bacillati</taxon>
        <taxon>Actinomycetota</taxon>
        <taxon>Actinomycetes</taxon>
        <taxon>Actinomycetales</taxon>
        <taxon>Actinomycetaceae</taxon>
        <taxon>Bowdeniella</taxon>
    </lineage>
</organism>
<dbReference type="EMBL" id="MQVR01000052">
    <property type="protein sequence ID" value="OKL53576.1"/>
    <property type="molecule type" value="Genomic_DNA"/>
</dbReference>
<dbReference type="SUPFAM" id="SSF51695">
    <property type="entry name" value="PLC-like phosphodiesterases"/>
    <property type="match status" value="1"/>
</dbReference>
<accession>A0A1Q5Q1E8</accession>
<dbReference type="AlphaFoldDB" id="A0A1Q5Q1E8"/>
<dbReference type="STRING" id="208480.SAMN02910418_00174"/>
<dbReference type="PROSITE" id="PS51704">
    <property type="entry name" value="GP_PDE"/>
    <property type="match status" value="1"/>
</dbReference>
<dbReference type="Proteomes" id="UP000185628">
    <property type="component" value="Unassembled WGS sequence"/>
</dbReference>
<dbReference type="Pfam" id="PF03009">
    <property type="entry name" value="GDPD"/>
    <property type="match status" value="1"/>
</dbReference>
<name>A0A1Q5Q1E8_9ACTO</name>
<dbReference type="Gene3D" id="3.20.20.190">
    <property type="entry name" value="Phosphatidylinositol (PI) phosphodiesterase"/>
    <property type="match status" value="1"/>
</dbReference>
<evidence type="ECO:0000259" key="1">
    <source>
        <dbReference type="PROSITE" id="PS51704"/>
    </source>
</evidence>
<feature type="domain" description="GP-PDE" evidence="1">
    <location>
        <begin position="13"/>
        <end position="252"/>
    </location>
</feature>
<dbReference type="GO" id="GO:0008081">
    <property type="term" value="F:phosphoric diester hydrolase activity"/>
    <property type="evidence" value="ECO:0007669"/>
    <property type="project" value="InterPro"/>
</dbReference>
<dbReference type="InterPro" id="IPR030395">
    <property type="entry name" value="GP_PDE_dom"/>
</dbReference>